<evidence type="ECO:0000256" key="2">
    <source>
        <dbReference type="PROSITE-ProRule" id="PRU00703"/>
    </source>
</evidence>
<dbReference type="PIRSF" id="PIRSF036990">
    <property type="entry name" value="UCP036990_CBS_BON"/>
    <property type="match status" value="1"/>
</dbReference>
<dbReference type="PANTHER" id="PTHR43080">
    <property type="entry name" value="CBS DOMAIN-CONTAINING PROTEIN CBSX3, MITOCHONDRIAL"/>
    <property type="match status" value="1"/>
</dbReference>
<feature type="domain" description="BON" evidence="4">
    <location>
        <begin position="148"/>
        <end position="217"/>
    </location>
</feature>
<evidence type="ECO:0008006" key="8">
    <source>
        <dbReference type="Google" id="ProtNLM"/>
    </source>
</evidence>
<evidence type="ECO:0000313" key="6">
    <source>
        <dbReference type="EMBL" id="EPH46483.1"/>
    </source>
</evidence>
<dbReference type="Gene3D" id="3.30.1340.30">
    <property type="match status" value="1"/>
</dbReference>
<dbReference type="InterPro" id="IPR000644">
    <property type="entry name" value="CBS_dom"/>
</dbReference>
<name>S3ZTG5_9ACTN</name>
<dbReference type="Pfam" id="PF00571">
    <property type="entry name" value="CBS"/>
    <property type="match status" value="2"/>
</dbReference>
<evidence type="ECO:0000256" key="3">
    <source>
        <dbReference type="SAM" id="MobiDB-lite"/>
    </source>
</evidence>
<dbReference type="EMBL" id="AOPZ01000017">
    <property type="protein sequence ID" value="EPH46483.1"/>
    <property type="molecule type" value="Genomic_DNA"/>
</dbReference>
<dbReference type="InterPro" id="IPR007055">
    <property type="entry name" value="BON_dom"/>
</dbReference>
<comment type="caution">
    <text evidence="6">The sequence shown here is derived from an EMBL/GenBank/DDBJ whole genome shotgun (WGS) entry which is preliminary data.</text>
</comment>
<dbReference type="Gene3D" id="3.10.580.10">
    <property type="entry name" value="CBS-domain"/>
    <property type="match status" value="1"/>
</dbReference>
<dbReference type="PROSITE" id="PS51371">
    <property type="entry name" value="CBS"/>
    <property type="match status" value="2"/>
</dbReference>
<evidence type="ECO:0000259" key="4">
    <source>
        <dbReference type="PROSITE" id="PS50914"/>
    </source>
</evidence>
<dbReference type="SMART" id="SM00116">
    <property type="entry name" value="CBS"/>
    <property type="match status" value="2"/>
</dbReference>
<sequence length="243" mass="25928">MTAVHTIPHIVGDVMTRSVLAVRRTTPFREIVRIMQDRQVSALPVLGGGRVLGIVSATDLLPKEEFREGPLDSSERLRRLSAATKADGTTARALMTSPAVTVSPDTTLAAAARTMSRERIKHLPVVDEQGGLVGIVSRADLLKVFLRDDEDIAEEVRREVVSYLFPAPGSSVWVQVRGGVVTVKGRVGDPDLVPAAARLARAVEGVVAVEFALAEDTGRHRLPNGHGAGPITAHHEEGGPGRP</sequence>
<dbReference type="Proteomes" id="UP000014629">
    <property type="component" value="Unassembled WGS sequence"/>
</dbReference>
<feature type="compositionally biased region" description="Basic and acidic residues" evidence="3">
    <location>
        <begin position="233"/>
        <end position="243"/>
    </location>
</feature>
<organism evidence="6 7">
    <name type="scientific">Streptomyces aurantiacus JA 4570</name>
    <dbReference type="NCBI Taxonomy" id="1286094"/>
    <lineage>
        <taxon>Bacteria</taxon>
        <taxon>Bacillati</taxon>
        <taxon>Actinomycetota</taxon>
        <taxon>Actinomycetes</taxon>
        <taxon>Kitasatosporales</taxon>
        <taxon>Streptomycetaceae</taxon>
        <taxon>Streptomyces</taxon>
        <taxon>Streptomyces aurantiacus group</taxon>
    </lineage>
</organism>
<proteinExistence type="predicted"/>
<dbReference type="PANTHER" id="PTHR43080:SF29">
    <property type="entry name" value="OS02G0818000 PROTEIN"/>
    <property type="match status" value="1"/>
</dbReference>
<accession>S3ZTG5</accession>
<keyword evidence="1 2" id="KW-0129">CBS domain</keyword>
<feature type="region of interest" description="Disordered" evidence="3">
    <location>
        <begin position="219"/>
        <end position="243"/>
    </location>
</feature>
<dbReference type="InterPro" id="IPR051257">
    <property type="entry name" value="Diverse_CBS-Domain"/>
</dbReference>
<feature type="domain" description="CBS" evidence="5">
    <location>
        <begin position="15"/>
        <end position="73"/>
    </location>
</feature>
<reference evidence="6 7" key="1">
    <citation type="submission" date="2013-02" db="EMBL/GenBank/DDBJ databases">
        <title>Draft Genome Sequence of Streptomyces aurantiacus, Which Produces Setomimycin.</title>
        <authorList>
            <person name="Gruening B.A."/>
            <person name="Praeg A."/>
            <person name="Erxleben A."/>
            <person name="Guenther S."/>
            <person name="Mueller M."/>
        </authorList>
    </citation>
    <scope>NUCLEOTIDE SEQUENCE [LARGE SCALE GENOMIC DNA]</scope>
    <source>
        <strain evidence="6 7">JA 4570</strain>
    </source>
</reference>
<evidence type="ECO:0000313" key="7">
    <source>
        <dbReference type="Proteomes" id="UP000014629"/>
    </source>
</evidence>
<keyword evidence="7" id="KW-1185">Reference proteome</keyword>
<feature type="domain" description="CBS" evidence="5">
    <location>
        <begin position="95"/>
        <end position="152"/>
    </location>
</feature>
<dbReference type="Pfam" id="PF04972">
    <property type="entry name" value="BON"/>
    <property type="match status" value="1"/>
</dbReference>
<dbReference type="PROSITE" id="PS50914">
    <property type="entry name" value="BON"/>
    <property type="match status" value="1"/>
</dbReference>
<dbReference type="InterPro" id="IPR046342">
    <property type="entry name" value="CBS_dom_sf"/>
</dbReference>
<dbReference type="SUPFAM" id="SSF54631">
    <property type="entry name" value="CBS-domain pair"/>
    <property type="match status" value="1"/>
</dbReference>
<dbReference type="PATRIC" id="fig|1286094.4.peg.445"/>
<dbReference type="AlphaFoldDB" id="S3ZTG5"/>
<protein>
    <recommendedName>
        <fullName evidence="8">Inosine-5'-monophosphate dehydrogenase</fullName>
    </recommendedName>
</protein>
<evidence type="ECO:0000259" key="5">
    <source>
        <dbReference type="PROSITE" id="PS51371"/>
    </source>
</evidence>
<dbReference type="CDD" id="cd04586">
    <property type="entry name" value="CBS_pair_BON_assoc"/>
    <property type="match status" value="1"/>
</dbReference>
<gene>
    <name evidence="6" type="ORF">STRAU_0455</name>
</gene>
<evidence type="ECO:0000256" key="1">
    <source>
        <dbReference type="ARBA" id="ARBA00023122"/>
    </source>
</evidence>
<dbReference type="InterPro" id="IPR017080">
    <property type="entry name" value="UCP036990_CBS_BON"/>
</dbReference>